<reference evidence="2 3" key="1">
    <citation type="submission" date="2020-04" db="EMBL/GenBank/DDBJ databases">
        <title>MicrobeNet Type strains.</title>
        <authorList>
            <person name="Nicholson A.C."/>
        </authorList>
    </citation>
    <scope>NUCLEOTIDE SEQUENCE [LARGE SCALE GENOMIC DNA]</scope>
    <source>
        <strain evidence="2 3">DSM 44956</strain>
    </source>
</reference>
<proteinExistence type="predicted"/>
<keyword evidence="3" id="KW-1185">Reference proteome</keyword>
<name>A0A7X6L6C4_9NOCA</name>
<dbReference type="InterPro" id="IPR013324">
    <property type="entry name" value="RNA_pol_sigma_r3/r4-like"/>
</dbReference>
<dbReference type="Proteomes" id="UP000540698">
    <property type="component" value="Unassembled WGS sequence"/>
</dbReference>
<dbReference type="RefSeq" id="WP_062973351.1">
    <property type="nucleotide sequence ID" value="NZ_JAAXOS010000009.1"/>
</dbReference>
<dbReference type="AlphaFoldDB" id="A0A7X6L6C4"/>
<dbReference type="InterPro" id="IPR007630">
    <property type="entry name" value="RNA_pol_sigma70_r4"/>
</dbReference>
<protein>
    <submittedName>
        <fullName evidence="2">Sigma-70 family RNA polymerase sigma factor</fullName>
    </submittedName>
</protein>
<accession>A0A7X6L6C4</accession>
<dbReference type="EMBL" id="JAAXOS010000009">
    <property type="protein sequence ID" value="NKY28532.1"/>
    <property type="molecule type" value="Genomic_DNA"/>
</dbReference>
<comment type="caution">
    <text evidence="2">The sequence shown here is derived from an EMBL/GenBank/DDBJ whole genome shotgun (WGS) entry which is preliminary data.</text>
</comment>
<dbReference type="GO" id="GO:0003700">
    <property type="term" value="F:DNA-binding transcription factor activity"/>
    <property type="evidence" value="ECO:0007669"/>
    <property type="project" value="InterPro"/>
</dbReference>
<feature type="domain" description="RNA polymerase sigma-70 region 4" evidence="1">
    <location>
        <begin position="41"/>
        <end position="75"/>
    </location>
</feature>
<evidence type="ECO:0000313" key="2">
    <source>
        <dbReference type="EMBL" id="NKY28532.1"/>
    </source>
</evidence>
<organism evidence="2 3">
    <name type="scientific">Nocardia gamkensis</name>
    <dbReference type="NCBI Taxonomy" id="352869"/>
    <lineage>
        <taxon>Bacteria</taxon>
        <taxon>Bacillati</taxon>
        <taxon>Actinomycetota</taxon>
        <taxon>Actinomycetes</taxon>
        <taxon>Mycobacteriales</taxon>
        <taxon>Nocardiaceae</taxon>
        <taxon>Nocardia</taxon>
    </lineage>
</organism>
<dbReference type="GO" id="GO:0006352">
    <property type="term" value="P:DNA-templated transcription initiation"/>
    <property type="evidence" value="ECO:0007669"/>
    <property type="project" value="InterPro"/>
</dbReference>
<dbReference type="Pfam" id="PF04545">
    <property type="entry name" value="Sigma70_r4"/>
    <property type="match status" value="1"/>
</dbReference>
<gene>
    <name evidence="2" type="ORF">HGB38_20230</name>
</gene>
<sequence length="277" mass="30367">MAGIDEFDKVRSDPDPVRRGQRATDLITLYQQRAAELARLRKEAIEEARQTGLTYSEIAELLGITKSRISQIRTSAPPPERAFFGVGPVAVGIPRRFGVEDGRERPYFDASDQATQEQVETMLTRLALATSRFAIDPDTEQPPAGDAVVICGPKSAPVARHLLAADEALSFENIDGTWYLIEKATGRRHSSPFRADLTNRTDIGYLARRVEHGRVIVHIAGVTSIGSLGVAHWLNANLTWLYRPGAHFISAVIECDFDTDLAITDSRALAGPFTAGE</sequence>
<evidence type="ECO:0000259" key="1">
    <source>
        <dbReference type="Pfam" id="PF04545"/>
    </source>
</evidence>
<dbReference type="SUPFAM" id="SSF88659">
    <property type="entry name" value="Sigma3 and sigma4 domains of RNA polymerase sigma factors"/>
    <property type="match status" value="1"/>
</dbReference>
<evidence type="ECO:0000313" key="3">
    <source>
        <dbReference type="Proteomes" id="UP000540698"/>
    </source>
</evidence>